<dbReference type="EMBL" id="JH712246">
    <property type="protein sequence ID" value="EFO26684.1"/>
    <property type="molecule type" value="Genomic_DNA"/>
</dbReference>
<protein>
    <submittedName>
        <fullName evidence="1">Uncharacterized protein</fullName>
    </submittedName>
</protein>
<dbReference type="GeneID" id="9939180"/>
<evidence type="ECO:0000313" key="1">
    <source>
        <dbReference type="EMBL" id="EFO26684.1"/>
    </source>
</evidence>
<accession>A0A1S0U8G1</accession>
<organism evidence="1">
    <name type="scientific">Loa loa</name>
    <name type="common">Eye worm</name>
    <name type="synonym">Filaria loa</name>
    <dbReference type="NCBI Taxonomy" id="7209"/>
    <lineage>
        <taxon>Eukaryota</taxon>
        <taxon>Metazoa</taxon>
        <taxon>Ecdysozoa</taxon>
        <taxon>Nematoda</taxon>
        <taxon>Chromadorea</taxon>
        <taxon>Rhabditida</taxon>
        <taxon>Spirurina</taxon>
        <taxon>Spiruromorpha</taxon>
        <taxon>Filarioidea</taxon>
        <taxon>Onchocercidae</taxon>
        <taxon>Loa</taxon>
    </lineage>
</organism>
<sequence length="136" mass="14876">MKDPIASGFKFMLDVCSEHGFSKDMFLFPLAGLKTHCSPLMDHAVTEESATTQWSSMQENGRSFASLELHNVTSSWLTSLLVQYGQLIADTPTLTKGTFERKSVPSSQLSFGGENNVSINSTHISSFGGLKNIIKL</sequence>
<dbReference type="KEGG" id="loa:LOAG_01805"/>
<gene>
    <name evidence="1" type="ORF">LOAG_01805</name>
</gene>
<dbReference type="AlphaFoldDB" id="A0A1S0U8G1"/>
<name>A0A1S0U8G1_LOALO</name>
<proteinExistence type="predicted"/>
<dbReference type="InParanoid" id="A0A1S0U8G1"/>
<reference evidence="1" key="1">
    <citation type="submission" date="2012-04" db="EMBL/GenBank/DDBJ databases">
        <title>The Genome Sequence of Loa loa.</title>
        <authorList>
            <consortium name="The Broad Institute Genome Sequencing Platform"/>
            <consortium name="Broad Institute Genome Sequencing Center for Infectious Disease"/>
            <person name="Nutman T.B."/>
            <person name="Fink D.L."/>
            <person name="Russ C."/>
            <person name="Young S."/>
            <person name="Zeng Q."/>
            <person name="Gargeya S."/>
            <person name="Alvarado L."/>
            <person name="Berlin A."/>
            <person name="Chapman S.B."/>
            <person name="Chen Z."/>
            <person name="Freedman E."/>
            <person name="Gellesch M."/>
            <person name="Goldberg J."/>
            <person name="Griggs A."/>
            <person name="Gujja S."/>
            <person name="Heilman E.R."/>
            <person name="Heiman D."/>
            <person name="Howarth C."/>
            <person name="Mehta T."/>
            <person name="Neiman D."/>
            <person name="Pearson M."/>
            <person name="Roberts A."/>
            <person name="Saif S."/>
            <person name="Shea T."/>
            <person name="Shenoy N."/>
            <person name="Sisk P."/>
            <person name="Stolte C."/>
            <person name="Sykes S."/>
            <person name="White J."/>
            <person name="Yandava C."/>
            <person name="Haas B."/>
            <person name="Henn M.R."/>
            <person name="Nusbaum C."/>
            <person name="Birren B."/>
        </authorList>
    </citation>
    <scope>NUCLEOTIDE SEQUENCE [LARGE SCALE GENOMIC DNA]</scope>
</reference>
<dbReference type="CTD" id="9939180"/>
<dbReference type="RefSeq" id="XP_003137391.1">
    <property type="nucleotide sequence ID" value="XM_003137343.1"/>
</dbReference>